<dbReference type="RefSeq" id="XP_056039546.1">
    <property type="nucleotide sequence ID" value="XM_056182993.1"/>
</dbReference>
<reference evidence="2 3" key="1">
    <citation type="journal article" date="2023" name="G3 (Bethesda)">
        <title>A high-quality reference genome for the fission yeast Schizosaccharomyces osmophilus.</title>
        <authorList>
            <person name="Jia G.S."/>
            <person name="Zhang W.C."/>
            <person name="Liang Y."/>
            <person name="Liu X.H."/>
            <person name="Rhind N."/>
            <person name="Pidoux A."/>
            <person name="Brysch-Herzberg M."/>
            <person name="Du L.L."/>
        </authorList>
    </citation>
    <scope>NUCLEOTIDE SEQUENCE [LARGE SCALE GENOMIC DNA]</scope>
    <source>
        <strain evidence="2 3">CBS 15793</strain>
    </source>
</reference>
<keyword evidence="1" id="KW-0812">Transmembrane</keyword>
<name>A0AAF0AZR4_9SCHI</name>
<keyword evidence="3" id="KW-1185">Reference proteome</keyword>
<evidence type="ECO:0000256" key="1">
    <source>
        <dbReference type="SAM" id="Phobius"/>
    </source>
</evidence>
<organism evidence="2 3">
    <name type="scientific">Schizosaccharomyces osmophilus</name>
    <dbReference type="NCBI Taxonomy" id="2545709"/>
    <lineage>
        <taxon>Eukaryota</taxon>
        <taxon>Fungi</taxon>
        <taxon>Dikarya</taxon>
        <taxon>Ascomycota</taxon>
        <taxon>Taphrinomycotina</taxon>
        <taxon>Schizosaccharomycetes</taxon>
        <taxon>Schizosaccharomycetales</taxon>
        <taxon>Schizosaccharomycetaceae</taxon>
        <taxon>Schizosaccharomyces</taxon>
    </lineage>
</organism>
<keyword evidence="1" id="KW-1133">Transmembrane helix</keyword>
<proteinExistence type="predicted"/>
<dbReference type="PANTHER" id="PTHR32251">
    <property type="entry name" value="3-OXO-5-ALPHA-STEROID 4-DEHYDROGENASE"/>
    <property type="match status" value="1"/>
</dbReference>
<dbReference type="PANTHER" id="PTHR32251:SF23">
    <property type="entry name" value="3-OXO-5-ALPHA-STEROID 4-DEHYDROGENASE (DUF1295)"/>
    <property type="match status" value="1"/>
</dbReference>
<sequence>MTLFSTIPTIYSASDAASWTMAVSPFLEQASNVKLLLSGNIGFYEFYVDTNPFVTGLILALMIGVFLWAVSVQTGNTSQVDRAWPILPTVFSIHFLIYGMLFNIASRRLMIMVFLQSLWSVRLTYNYYRKGGYKRGAEDYRWLTVRDSMPPYLYPILHFFYIHIFQTLHLYWLACPTYIAMLAANARSFGLLDCVALELFMVTFAIEIMADQQQWDFYQARELYSNNEELPGNLNFELMTLAKGFNTYGLFKWSRHPNFLAEQVIWFVFYSFGAIASKTWVNWTILGPLGLVGVFQASTRLTEMISLKKYPLYSLYSRKVGRFFPRLDGSHWEPIDEDSSLKTE</sequence>
<dbReference type="Gene3D" id="1.20.120.1630">
    <property type="match status" value="1"/>
</dbReference>
<feature type="transmembrane region" description="Helical" evidence="1">
    <location>
        <begin position="53"/>
        <end position="71"/>
    </location>
</feature>
<feature type="transmembrane region" description="Helical" evidence="1">
    <location>
        <begin position="83"/>
        <end position="102"/>
    </location>
</feature>
<dbReference type="GeneID" id="80877682"/>
<feature type="transmembrane region" description="Helical" evidence="1">
    <location>
        <begin position="186"/>
        <end position="206"/>
    </location>
</feature>
<dbReference type="KEGG" id="som:SOMG_04206"/>
<evidence type="ECO:0000313" key="2">
    <source>
        <dbReference type="EMBL" id="WBW75303.1"/>
    </source>
</evidence>
<protein>
    <submittedName>
        <fullName evidence="2">Steroid oxidoreductase superfamily protein</fullName>
    </submittedName>
</protein>
<feature type="transmembrane region" description="Helical" evidence="1">
    <location>
        <begin position="259"/>
        <end position="277"/>
    </location>
</feature>
<gene>
    <name evidence="2" type="ORF">SOMG_04206</name>
</gene>
<feature type="transmembrane region" description="Helical" evidence="1">
    <location>
        <begin position="152"/>
        <end position="174"/>
    </location>
</feature>
<evidence type="ECO:0000313" key="3">
    <source>
        <dbReference type="Proteomes" id="UP001212411"/>
    </source>
</evidence>
<dbReference type="InterPro" id="IPR010721">
    <property type="entry name" value="UstE-like"/>
</dbReference>
<dbReference type="GO" id="GO:0016020">
    <property type="term" value="C:membrane"/>
    <property type="evidence" value="ECO:0007669"/>
    <property type="project" value="TreeGrafter"/>
</dbReference>
<dbReference type="EMBL" id="CP115613">
    <property type="protein sequence ID" value="WBW75303.1"/>
    <property type="molecule type" value="Genomic_DNA"/>
</dbReference>
<keyword evidence="1" id="KW-0472">Membrane</keyword>
<dbReference type="AlphaFoldDB" id="A0AAF0AZR4"/>
<accession>A0AAF0AZR4</accession>
<dbReference type="Pfam" id="PF06966">
    <property type="entry name" value="DUF1295"/>
    <property type="match status" value="1"/>
</dbReference>
<dbReference type="Proteomes" id="UP001212411">
    <property type="component" value="Chromosome 3"/>
</dbReference>